<dbReference type="EMBL" id="OFSQ01000009">
    <property type="protein sequence ID" value="SOY48061.1"/>
    <property type="molecule type" value="Genomic_DNA"/>
</dbReference>
<evidence type="ECO:0000256" key="1">
    <source>
        <dbReference type="SAM" id="MobiDB-lite"/>
    </source>
</evidence>
<feature type="compositionally biased region" description="Basic residues" evidence="1">
    <location>
        <begin position="44"/>
        <end position="54"/>
    </location>
</feature>
<feature type="region of interest" description="Disordered" evidence="1">
    <location>
        <begin position="44"/>
        <end position="68"/>
    </location>
</feature>
<proteinExistence type="predicted"/>
<organism evidence="2">
    <name type="scientific">Cupriavidus taiwanensis</name>
    <dbReference type="NCBI Taxonomy" id="164546"/>
    <lineage>
        <taxon>Bacteria</taxon>
        <taxon>Pseudomonadati</taxon>
        <taxon>Pseudomonadota</taxon>
        <taxon>Betaproteobacteria</taxon>
        <taxon>Burkholderiales</taxon>
        <taxon>Burkholderiaceae</taxon>
        <taxon>Cupriavidus</taxon>
    </lineage>
</organism>
<dbReference type="AlphaFoldDB" id="A0A375BMX3"/>
<name>A0A375BMX3_9BURK</name>
<gene>
    <name evidence="2" type="ORF">CBM2587_A170127</name>
</gene>
<dbReference type="Proteomes" id="UP000256780">
    <property type="component" value="Chromosome CBM2587_a"/>
</dbReference>
<accession>A0A375BMX3</accession>
<reference evidence="2" key="1">
    <citation type="submission" date="2018-01" db="EMBL/GenBank/DDBJ databases">
        <authorList>
            <person name="Clerissi C."/>
        </authorList>
    </citation>
    <scope>NUCLEOTIDE SEQUENCE</scope>
    <source>
        <strain evidence="2">Cupriavidus sp. LMG 19464</strain>
    </source>
</reference>
<evidence type="ECO:0000313" key="2">
    <source>
        <dbReference type="EMBL" id="SOY48061.1"/>
    </source>
</evidence>
<protein>
    <submittedName>
        <fullName evidence="2">Uncharacterized protein</fullName>
    </submittedName>
</protein>
<sequence>MTYEYLVVMGFGAIAGRFPGTVPDLPDGLPCPYNQRFANPILIRRARPRQGKRPPSHESLRHSQQVPAVLRIEGPYRGPLVQPGAGERPDAAVHQLRHGAVQGRVPGHRQAPVHPRDLVAALGARRRQAQ</sequence>
<comment type="caution">
    <text evidence="2">The sequence shown here is derived from an EMBL/GenBank/DDBJ whole genome shotgun (WGS) entry which is preliminary data.</text>
</comment>